<organism evidence="1 2">
    <name type="scientific">Agaricicola taiwanensis</name>
    <dbReference type="NCBI Taxonomy" id="591372"/>
    <lineage>
        <taxon>Bacteria</taxon>
        <taxon>Pseudomonadati</taxon>
        <taxon>Pseudomonadota</taxon>
        <taxon>Alphaproteobacteria</taxon>
        <taxon>Rhodobacterales</taxon>
        <taxon>Paracoccaceae</taxon>
        <taxon>Agaricicola</taxon>
    </lineage>
</organism>
<keyword evidence="2" id="KW-1185">Reference proteome</keyword>
<comment type="caution">
    <text evidence="1">The sequence shown here is derived from an EMBL/GenBank/DDBJ whole genome shotgun (WGS) entry which is preliminary data.</text>
</comment>
<dbReference type="RefSeq" id="WP_188408764.1">
    <property type="nucleotide sequence ID" value="NZ_BMCP01000001.1"/>
</dbReference>
<dbReference type="Proteomes" id="UP000602745">
    <property type="component" value="Unassembled WGS sequence"/>
</dbReference>
<evidence type="ECO:0000313" key="1">
    <source>
        <dbReference type="EMBL" id="GGE36244.1"/>
    </source>
</evidence>
<gene>
    <name evidence="1" type="ORF">GCM10007276_12160</name>
</gene>
<reference evidence="1" key="2">
    <citation type="submission" date="2020-09" db="EMBL/GenBank/DDBJ databases">
        <authorList>
            <person name="Sun Q."/>
            <person name="Sedlacek I."/>
        </authorList>
    </citation>
    <scope>NUCLEOTIDE SEQUENCE</scope>
    <source>
        <strain evidence="1">CCM 7684</strain>
    </source>
</reference>
<protein>
    <submittedName>
        <fullName evidence="1">Uncharacterized protein</fullName>
    </submittedName>
</protein>
<name>A0A8J2VRE7_9RHOB</name>
<dbReference type="AlphaFoldDB" id="A0A8J2VRE7"/>
<proteinExistence type="predicted"/>
<dbReference type="EMBL" id="BMCP01000001">
    <property type="protein sequence ID" value="GGE36244.1"/>
    <property type="molecule type" value="Genomic_DNA"/>
</dbReference>
<accession>A0A8J2VRE7</accession>
<evidence type="ECO:0000313" key="2">
    <source>
        <dbReference type="Proteomes" id="UP000602745"/>
    </source>
</evidence>
<sequence>MTIQRYQRKRVEVEADIHALLTEVQSALAMVISPDAIKNTTSLQAFAQLTEVEKKVRDFLATYEPVERGEGELDVLSILKLARVDQLDLTHEAKKFRDRAKKTDGVWNMRNYRYERCAERLALTEKAIAELMSRKGSPHA</sequence>
<reference evidence="1" key="1">
    <citation type="journal article" date="2014" name="Int. J. Syst. Evol. Microbiol.">
        <title>Complete genome sequence of Corynebacterium casei LMG S-19264T (=DSM 44701T), isolated from a smear-ripened cheese.</title>
        <authorList>
            <consortium name="US DOE Joint Genome Institute (JGI-PGF)"/>
            <person name="Walter F."/>
            <person name="Albersmeier A."/>
            <person name="Kalinowski J."/>
            <person name="Ruckert C."/>
        </authorList>
    </citation>
    <scope>NUCLEOTIDE SEQUENCE</scope>
    <source>
        <strain evidence="1">CCM 7684</strain>
    </source>
</reference>